<evidence type="ECO:0000313" key="3">
    <source>
        <dbReference type="EMBL" id="CAG9334110.1"/>
    </source>
</evidence>
<dbReference type="GO" id="GO:0006749">
    <property type="term" value="P:glutathione metabolic process"/>
    <property type="evidence" value="ECO:0007669"/>
    <property type="project" value="TreeGrafter"/>
</dbReference>
<accession>A0AAU9KB61</accession>
<dbReference type="SFLD" id="SFLDG01205">
    <property type="entry name" value="AMPS.1"/>
    <property type="match status" value="1"/>
</dbReference>
<organism evidence="3 4">
    <name type="scientific">Blepharisma stoltei</name>
    <dbReference type="NCBI Taxonomy" id="1481888"/>
    <lineage>
        <taxon>Eukaryota</taxon>
        <taxon>Sar</taxon>
        <taxon>Alveolata</taxon>
        <taxon>Ciliophora</taxon>
        <taxon>Postciliodesmatophora</taxon>
        <taxon>Heterotrichea</taxon>
        <taxon>Heterotrichida</taxon>
        <taxon>Blepharismidae</taxon>
        <taxon>Blepharisma</taxon>
    </lineage>
</organism>
<dbReference type="SUPFAM" id="SSF47616">
    <property type="entry name" value="GST C-terminal domain-like"/>
    <property type="match status" value="1"/>
</dbReference>
<dbReference type="InterPro" id="IPR004045">
    <property type="entry name" value="Glutathione_S-Trfase_N"/>
</dbReference>
<proteinExistence type="predicted"/>
<feature type="domain" description="GST N-terminal" evidence="1">
    <location>
        <begin position="2"/>
        <end position="81"/>
    </location>
</feature>
<dbReference type="Pfam" id="PF14497">
    <property type="entry name" value="GST_C_3"/>
    <property type="match status" value="1"/>
</dbReference>
<dbReference type="SUPFAM" id="SSF52833">
    <property type="entry name" value="Thioredoxin-like"/>
    <property type="match status" value="1"/>
</dbReference>
<dbReference type="PANTHER" id="PTHR11571">
    <property type="entry name" value="GLUTATHIONE S-TRANSFERASE"/>
    <property type="match status" value="1"/>
</dbReference>
<dbReference type="CDD" id="cd03039">
    <property type="entry name" value="GST_N_Sigma_like"/>
    <property type="match status" value="1"/>
</dbReference>
<keyword evidence="4" id="KW-1185">Reference proteome</keyword>
<dbReference type="InterPro" id="IPR004046">
    <property type="entry name" value="GST_C"/>
</dbReference>
<gene>
    <name evidence="3" type="ORF">BSTOLATCC_MIC59909</name>
</gene>
<dbReference type="EMBL" id="CAJZBQ010000057">
    <property type="protein sequence ID" value="CAG9334110.1"/>
    <property type="molecule type" value="Genomic_DNA"/>
</dbReference>
<dbReference type="PROSITE" id="PS50404">
    <property type="entry name" value="GST_NTER"/>
    <property type="match status" value="1"/>
</dbReference>
<evidence type="ECO:0000259" key="2">
    <source>
        <dbReference type="PROSITE" id="PS50405"/>
    </source>
</evidence>
<dbReference type="PANTHER" id="PTHR11571:SF150">
    <property type="entry name" value="GLUTATHIONE S-TRANSFERASE"/>
    <property type="match status" value="1"/>
</dbReference>
<dbReference type="SFLD" id="SFLDS00019">
    <property type="entry name" value="Glutathione_Transferase_(cytos"/>
    <property type="match status" value="1"/>
</dbReference>
<dbReference type="GO" id="GO:0004364">
    <property type="term" value="F:glutathione transferase activity"/>
    <property type="evidence" value="ECO:0007669"/>
    <property type="project" value="TreeGrafter"/>
</dbReference>
<name>A0AAU9KB61_9CILI</name>
<feature type="domain" description="GST C-terminal" evidence="2">
    <location>
        <begin position="83"/>
        <end position="205"/>
    </location>
</feature>
<dbReference type="Pfam" id="PF02798">
    <property type="entry name" value="GST_N"/>
    <property type="match status" value="1"/>
</dbReference>
<dbReference type="Gene3D" id="1.20.1050.130">
    <property type="match status" value="1"/>
</dbReference>
<reference evidence="3" key="1">
    <citation type="submission" date="2021-09" db="EMBL/GenBank/DDBJ databases">
        <authorList>
            <consortium name="AG Swart"/>
            <person name="Singh M."/>
            <person name="Singh A."/>
            <person name="Seah K."/>
            <person name="Emmerich C."/>
        </authorList>
    </citation>
    <scope>NUCLEOTIDE SEQUENCE</scope>
    <source>
        <strain evidence="3">ATCC30299</strain>
    </source>
</reference>
<dbReference type="Proteomes" id="UP001162131">
    <property type="component" value="Unassembled WGS sequence"/>
</dbReference>
<dbReference type="InterPro" id="IPR050213">
    <property type="entry name" value="GST_superfamily"/>
</dbReference>
<dbReference type="SFLD" id="SFLDG00363">
    <property type="entry name" value="AMPS_(cytGST):_Alpha-__Mu-__Pi"/>
    <property type="match status" value="1"/>
</dbReference>
<comment type="caution">
    <text evidence="3">The sequence shown here is derived from an EMBL/GenBank/DDBJ whole genome shotgun (WGS) entry which is preliminary data.</text>
</comment>
<protein>
    <recommendedName>
        <fullName evidence="5">Glutathione S-transferase</fullName>
    </recommendedName>
</protein>
<sequence>MSGITVHYFDIYGRADVIRMILHYAGAAFEDHKIQFQEWPQLKGSGFAEFSQLPIVDVDGHRLAQTQSISRYLCNKFGYGAAEGEETYWTESLCDLCEDIGSTITPLAFNKDFEGLSKVFTEKVPEWLRIIEARLDKNNGGSGYFVGNHPTRADFHVFAVLHNIIEKFHPETLEGHNKLRQWKVRFLNSSRTLKTFLETREPRDF</sequence>
<dbReference type="InterPro" id="IPR036249">
    <property type="entry name" value="Thioredoxin-like_sf"/>
</dbReference>
<evidence type="ECO:0000313" key="4">
    <source>
        <dbReference type="Proteomes" id="UP001162131"/>
    </source>
</evidence>
<dbReference type="CDD" id="cd03192">
    <property type="entry name" value="GST_C_Sigma_like"/>
    <property type="match status" value="1"/>
</dbReference>
<dbReference type="InterPro" id="IPR036282">
    <property type="entry name" value="Glutathione-S-Trfase_C_sf"/>
</dbReference>
<dbReference type="InterPro" id="IPR010987">
    <property type="entry name" value="Glutathione-S-Trfase_C-like"/>
</dbReference>
<evidence type="ECO:0000259" key="1">
    <source>
        <dbReference type="PROSITE" id="PS50404"/>
    </source>
</evidence>
<dbReference type="InterPro" id="IPR040079">
    <property type="entry name" value="Glutathione_S-Trfase"/>
</dbReference>
<dbReference type="AlphaFoldDB" id="A0AAU9KB61"/>
<dbReference type="PROSITE" id="PS50405">
    <property type="entry name" value="GST_CTER"/>
    <property type="match status" value="1"/>
</dbReference>
<evidence type="ECO:0008006" key="5">
    <source>
        <dbReference type="Google" id="ProtNLM"/>
    </source>
</evidence>